<feature type="disulfide bond" evidence="9">
    <location>
        <begin position="111"/>
        <end position="127"/>
    </location>
</feature>
<dbReference type="InParanoid" id="A0A061GEN3"/>
<keyword evidence="6 8" id="KW-0186">Copper</keyword>
<evidence type="ECO:0000256" key="3">
    <source>
        <dbReference type="ARBA" id="ARBA00022723"/>
    </source>
</evidence>
<dbReference type="GO" id="GO:0009543">
    <property type="term" value="C:chloroplast thylakoid lumen"/>
    <property type="evidence" value="ECO:0007669"/>
    <property type="project" value="UniProtKB-SubCell"/>
</dbReference>
<dbReference type="FunFam" id="1.10.1280.10:FF:000007">
    <property type="entry name" value="Polyphenol oxidase, chloroplastic"/>
    <property type="match status" value="1"/>
</dbReference>
<feature type="compositionally biased region" description="Polar residues" evidence="11">
    <location>
        <begin position="50"/>
        <end position="67"/>
    </location>
</feature>
<dbReference type="InterPro" id="IPR002227">
    <property type="entry name" value="Tyrosinase_Cu-bd"/>
</dbReference>
<dbReference type="Gramene" id="EOY28325">
    <property type="protein sequence ID" value="EOY28325"/>
    <property type="gene ID" value="TCM_029923"/>
</dbReference>
<proteinExistence type="inferred from homology"/>
<dbReference type="eggNOG" id="ENOG502QVBP">
    <property type="taxonomic scope" value="Eukaryota"/>
</dbReference>
<dbReference type="SUPFAM" id="SSF48056">
    <property type="entry name" value="Di-copper centre-containing domain"/>
    <property type="match status" value="1"/>
</dbReference>
<keyword evidence="5" id="KW-0560">Oxidoreductase</keyword>
<dbReference type="OMA" id="GCHTAIH"/>
<evidence type="ECO:0000256" key="1">
    <source>
        <dbReference type="ARBA" id="ARBA00004456"/>
    </source>
</evidence>
<keyword evidence="4" id="KW-0883">Thioether bond</keyword>
<protein>
    <submittedName>
        <fullName evidence="14">Larreatricin hydroxylase</fullName>
    </submittedName>
</protein>
<feature type="cross-link" description="2'-(S-cysteinyl)-histidine (Cys-His)" evidence="10">
    <location>
        <begin position="191"/>
        <end position="208"/>
    </location>
</feature>
<dbReference type="Pfam" id="PF00264">
    <property type="entry name" value="Tyrosinase"/>
    <property type="match status" value="1"/>
</dbReference>
<organism evidence="14 15">
    <name type="scientific">Theobroma cacao</name>
    <name type="common">Cacao</name>
    <name type="synonym">Cocoa</name>
    <dbReference type="NCBI Taxonomy" id="3641"/>
    <lineage>
        <taxon>Eukaryota</taxon>
        <taxon>Viridiplantae</taxon>
        <taxon>Streptophyta</taxon>
        <taxon>Embryophyta</taxon>
        <taxon>Tracheophyta</taxon>
        <taxon>Spermatophyta</taxon>
        <taxon>Magnoliopsida</taxon>
        <taxon>eudicotyledons</taxon>
        <taxon>Gunneridae</taxon>
        <taxon>Pentapetalae</taxon>
        <taxon>rosids</taxon>
        <taxon>malvids</taxon>
        <taxon>Malvales</taxon>
        <taxon>Malvaceae</taxon>
        <taxon>Byttnerioideae</taxon>
        <taxon>Theobroma</taxon>
    </lineage>
</organism>
<feature type="domain" description="Tyrosinase copper-binding" evidence="13">
    <location>
        <begin position="366"/>
        <end position="377"/>
    </location>
</feature>
<evidence type="ECO:0000259" key="12">
    <source>
        <dbReference type="PROSITE" id="PS00497"/>
    </source>
</evidence>
<dbReference type="InterPro" id="IPR022739">
    <property type="entry name" value="Polyphenol_oxidase_cen"/>
</dbReference>
<evidence type="ECO:0000256" key="7">
    <source>
        <dbReference type="ARBA" id="ARBA00023157"/>
    </source>
</evidence>
<evidence type="ECO:0000256" key="2">
    <source>
        <dbReference type="ARBA" id="ARBA00009928"/>
    </source>
</evidence>
<reference evidence="14 15" key="1">
    <citation type="journal article" date="2013" name="Genome Biol.">
        <title>The genome sequence of the most widely cultivated cacao type and its use to identify candidate genes regulating pod color.</title>
        <authorList>
            <person name="Motamayor J.C."/>
            <person name="Mockaitis K."/>
            <person name="Schmutz J."/>
            <person name="Haiminen N."/>
            <person name="Iii D.L."/>
            <person name="Cornejo O."/>
            <person name="Findley S.D."/>
            <person name="Zheng P."/>
            <person name="Utro F."/>
            <person name="Royaert S."/>
            <person name="Saski C."/>
            <person name="Jenkins J."/>
            <person name="Podicheti R."/>
            <person name="Zhao M."/>
            <person name="Scheffler B.E."/>
            <person name="Stack J.C."/>
            <person name="Feltus F.A."/>
            <person name="Mustiga G.M."/>
            <person name="Amores F."/>
            <person name="Phillips W."/>
            <person name="Marelli J.P."/>
            <person name="May G.D."/>
            <person name="Shapiro H."/>
            <person name="Ma J."/>
            <person name="Bustamante C.D."/>
            <person name="Schnell R.J."/>
            <person name="Main D."/>
            <person name="Gilbert D."/>
            <person name="Parida L."/>
            <person name="Kuhn D.N."/>
        </authorList>
    </citation>
    <scope>NUCLEOTIDE SEQUENCE [LARGE SCALE GENOMIC DNA]</scope>
    <source>
        <strain evidence="15">cv. Matina 1-6</strain>
    </source>
</reference>
<feature type="binding site" evidence="8">
    <location>
        <position position="343"/>
    </location>
    <ligand>
        <name>Cu cation</name>
        <dbReference type="ChEBI" id="CHEBI:23378"/>
        <label>B</label>
    </ligand>
</feature>
<keyword evidence="15" id="KW-1185">Reference proteome</keyword>
<accession>A0A061GEN3</accession>
<dbReference type="PIRSF" id="PIRSF000290">
    <property type="entry name" value="PPO_plant"/>
    <property type="match status" value="1"/>
</dbReference>
<dbReference type="InterPro" id="IPR008922">
    <property type="entry name" value="Di-copper_centre_dom_sf"/>
</dbReference>
<evidence type="ECO:0000313" key="15">
    <source>
        <dbReference type="Proteomes" id="UP000026915"/>
    </source>
</evidence>
<feature type="binding site" evidence="8">
    <location>
        <position position="373"/>
    </location>
    <ligand>
        <name>Cu cation</name>
        <dbReference type="ChEBI" id="CHEBI:23378"/>
        <label>B</label>
    </ligand>
</feature>
<feature type="domain" description="Tyrosinase copper-binding" evidence="12">
    <location>
        <begin position="208"/>
        <end position="225"/>
    </location>
</feature>
<dbReference type="HOGENOM" id="CLU_029668_1_0_1"/>
<dbReference type="InterPro" id="IPR050316">
    <property type="entry name" value="Tyrosinase/Hemocyanin"/>
</dbReference>
<dbReference type="Pfam" id="PF12142">
    <property type="entry name" value="PPO1_DWL"/>
    <property type="match status" value="1"/>
</dbReference>
<evidence type="ECO:0000256" key="9">
    <source>
        <dbReference type="PIRSR" id="PIRSR000290-2"/>
    </source>
</evidence>
<evidence type="ECO:0000256" key="8">
    <source>
        <dbReference type="PIRSR" id="PIRSR000290-1"/>
    </source>
</evidence>
<dbReference type="InterPro" id="IPR022740">
    <property type="entry name" value="Polyphenol_oxidase_C"/>
</dbReference>
<evidence type="ECO:0000313" key="14">
    <source>
        <dbReference type="EMBL" id="EOY28325.1"/>
    </source>
</evidence>
<evidence type="ECO:0000256" key="5">
    <source>
        <dbReference type="ARBA" id="ARBA00023002"/>
    </source>
</evidence>
<evidence type="ECO:0000259" key="13">
    <source>
        <dbReference type="PROSITE" id="PS00498"/>
    </source>
</evidence>
<dbReference type="Pfam" id="PF12143">
    <property type="entry name" value="PPO1_KFDV"/>
    <property type="match status" value="1"/>
</dbReference>
<evidence type="ECO:0000256" key="11">
    <source>
        <dbReference type="SAM" id="MobiDB-lite"/>
    </source>
</evidence>
<dbReference type="EMBL" id="CM001884">
    <property type="protein sequence ID" value="EOY28325.1"/>
    <property type="molecule type" value="Genomic_DNA"/>
</dbReference>
<dbReference type="PANTHER" id="PTHR11474:SF87">
    <property type="entry name" value="POLYPHENOL OXIDASE, CHLOROPLASTIC-LIKE"/>
    <property type="match status" value="1"/>
</dbReference>
<comment type="cofactor">
    <cofactor evidence="8">
        <name>Cu(2+)</name>
        <dbReference type="ChEBI" id="CHEBI:29036"/>
    </cofactor>
    <text evidence="8">Binds 2 copper ions per subunit.</text>
</comment>
<keyword evidence="3 8" id="KW-0479">Metal-binding</keyword>
<dbReference type="PROSITE" id="PS00497">
    <property type="entry name" value="TYROSINASE_1"/>
    <property type="match status" value="1"/>
</dbReference>
<comment type="subcellular location">
    <subcellularLocation>
        <location evidence="1">Plastid</location>
        <location evidence="1">Chloroplast thylakoid lumen</location>
    </subcellularLocation>
</comment>
<dbReference type="Gene3D" id="1.10.1280.10">
    <property type="entry name" value="Di-copper center containing domain from catechol oxidase"/>
    <property type="match status" value="1"/>
</dbReference>
<dbReference type="InterPro" id="IPR016213">
    <property type="entry name" value="Polyphenol_oxidase"/>
</dbReference>
<dbReference type="AlphaFoldDB" id="A0A061GEN3"/>
<name>A0A061GEN3_THECC</name>
<dbReference type="PRINTS" id="PR00092">
    <property type="entry name" value="TYROSINASE"/>
</dbReference>
<dbReference type="GO" id="GO:0004097">
    <property type="term" value="F:catechol oxidase activity"/>
    <property type="evidence" value="ECO:0007669"/>
    <property type="project" value="InterPro"/>
</dbReference>
<dbReference type="STRING" id="3641.A0A061GEN3"/>
<feature type="disulfide bond" evidence="9">
    <location>
        <begin position="126"/>
        <end position="188"/>
    </location>
</feature>
<evidence type="ECO:0000256" key="6">
    <source>
        <dbReference type="ARBA" id="ARBA00023008"/>
    </source>
</evidence>
<feature type="binding site" evidence="8">
    <location>
        <position position="217"/>
    </location>
    <ligand>
        <name>Cu cation</name>
        <dbReference type="ChEBI" id="CHEBI:23378"/>
        <label>A</label>
    </ligand>
</feature>
<dbReference type="GO" id="GO:0046872">
    <property type="term" value="F:metal ion binding"/>
    <property type="evidence" value="ECO:0007669"/>
    <property type="project" value="UniProtKB-KW"/>
</dbReference>
<feature type="binding site" evidence="8">
    <location>
        <position position="187"/>
    </location>
    <ligand>
        <name>Cu cation</name>
        <dbReference type="ChEBI" id="CHEBI:23378"/>
        <label>A</label>
    </ligand>
</feature>
<feature type="binding site" evidence="8">
    <location>
        <position position="339"/>
    </location>
    <ligand>
        <name>Cu cation</name>
        <dbReference type="ChEBI" id="CHEBI:23378"/>
        <label>B</label>
    </ligand>
</feature>
<keyword evidence="7 9" id="KW-1015">Disulfide bond</keyword>
<dbReference type="PROSITE" id="PS00498">
    <property type="entry name" value="TYROSINASE_2"/>
    <property type="match status" value="1"/>
</dbReference>
<sequence length="605" mass="67435">MAPLVLQSSSPTIPSSSIQTSFFPKTSQLSLNKKTKKPYYSVPNNVVSCRATNNGNQNPTPSSNSKGDSALNRFDRRDLLIGLGGLYGATNLANDPFALAAPIAAPDLTLCGNAVISETTGETTYCCPPTTTTITDYKPPSFSKLRYRPPAHLVDADYLAKFTKAMNLMKELPSDDPRSFMQQAYVHCAYCNGAYDQVGFPDQDLQVHFSWLFFPFHRWYLYFYERILGKLIGDPDFVMPFWNWDAPAGMPIPAIYVNPQSPLYDDKRNVNHQPPKLADLDYNGTDKDITDAEQIAINLKLMYKQMVSNATTATLFHGKPYRAGDAGSPGGGSVELGCHTAIHRWVGDPRQTYNEDMGNFYSAGRDPVFYAHHGNVDRMWSIWKTLPGTKRNDFSDTDWLDASFVFYDENANLVRVKVRDCVDSKNLGYDYQPVDNPWLKTKPTARKFAKKGGKARGSAMAAEIKSKNVVRNAFPIVLDKTVSIEIPRPRKSRSKREKEEDEEVLVLEGIQLATQAAVKFDIYINDEDDEAPSGPEDAEFAGSFTNIPHSHTHAKKLNTTFSLAISDVLEDLDVEGDDNIVVTLVPREGKGLVSVGNIKVDYIRE</sequence>
<comment type="similarity">
    <text evidence="2">Belongs to the tyrosinase family.</text>
</comment>
<evidence type="ECO:0000256" key="4">
    <source>
        <dbReference type="ARBA" id="ARBA00022784"/>
    </source>
</evidence>
<dbReference type="PANTHER" id="PTHR11474">
    <property type="entry name" value="TYROSINASE FAMILY MEMBER"/>
    <property type="match status" value="1"/>
</dbReference>
<dbReference type="Proteomes" id="UP000026915">
    <property type="component" value="Chromosome 6"/>
</dbReference>
<dbReference type="GO" id="GO:0046148">
    <property type="term" value="P:pigment biosynthetic process"/>
    <property type="evidence" value="ECO:0007669"/>
    <property type="project" value="InterPro"/>
</dbReference>
<evidence type="ECO:0000256" key="10">
    <source>
        <dbReference type="PIRSR" id="PIRSR000290-3"/>
    </source>
</evidence>
<gene>
    <name evidence="14" type="ORF">TCM_029923</name>
</gene>
<feature type="region of interest" description="Disordered" evidence="11">
    <location>
        <begin position="50"/>
        <end position="71"/>
    </location>
</feature>
<feature type="binding site" evidence="8">
    <location>
        <position position="208"/>
    </location>
    <ligand>
        <name>Cu cation</name>
        <dbReference type="ChEBI" id="CHEBI:23378"/>
        <label>A</label>
    </ligand>
</feature>